<dbReference type="PANTHER" id="PTHR42743:SF11">
    <property type="entry name" value="AMINODEOXYCHORISMATE LYASE"/>
    <property type="match status" value="1"/>
</dbReference>
<keyword evidence="3 5" id="KW-0663">Pyridoxal phosphate</keyword>
<reference evidence="6" key="1">
    <citation type="submission" date="2022-10" db="EMBL/GenBank/DDBJ databases">
        <title>The WGS of Solirubrobacter ginsenosidimutans DSM 21036.</title>
        <authorList>
            <person name="Jiang Z."/>
        </authorList>
    </citation>
    <scope>NUCLEOTIDE SEQUENCE</scope>
    <source>
        <strain evidence="6">DSM 21036</strain>
    </source>
</reference>
<dbReference type="RefSeq" id="WP_270038985.1">
    <property type="nucleotide sequence ID" value="NZ_JAPDOD010000004.1"/>
</dbReference>
<dbReference type="GO" id="GO:0008652">
    <property type="term" value="P:amino acid biosynthetic process"/>
    <property type="evidence" value="ECO:0007669"/>
    <property type="project" value="UniProtKB-ARBA"/>
</dbReference>
<comment type="caution">
    <text evidence="6">The sequence shown here is derived from an EMBL/GenBank/DDBJ whole genome shotgun (WGS) entry which is preliminary data.</text>
</comment>
<keyword evidence="6" id="KW-0808">Transferase</keyword>
<dbReference type="Proteomes" id="UP001149140">
    <property type="component" value="Unassembled WGS sequence"/>
</dbReference>
<dbReference type="InterPro" id="IPR043131">
    <property type="entry name" value="BCAT-like_N"/>
</dbReference>
<dbReference type="InterPro" id="IPR018300">
    <property type="entry name" value="Aminotrans_IV_CS"/>
</dbReference>
<dbReference type="InterPro" id="IPR036038">
    <property type="entry name" value="Aminotransferase-like"/>
</dbReference>
<dbReference type="SUPFAM" id="SSF56752">
    <property type="entry name" value="D-aminoacid aminotransferase-like PLP-dependent enzymes"/>
    <property type="match status" value="1"/>
</dbReference>
<dbReference type="InterPro" id="IPR001544">
    <property type="entry name" value="Aminotrans_IV"/>
</dbReference>
<dbReference type="EMBL" id="JAPDOD010000004">
    <property type="protein sequence ID" value="MDA0160218.1"/>
    <property type="molecule type" value="Genomic_DNA"/>
</dbReference>
<evidence type="ECO:0000313" key="6">
    <source>
        <dbReference type="EMBL" id="MDA0160218.1"/>
    </source>
</evidence>
<dbReference type="AlphaFoldDB" id="A0A9X3MS50"/>
<evidence type="ECO:0000256" key="4">
    <source>
        <dbReference type="RuleBase" id="RU004106"/>
    </source>
</evidence>
<gene>
    <name evidence="6" type="ORF">OM076_08085</name>
</gene>
<dbReference type="PANTHER" id="PTHR42743">
    <property type="entry name" value="AMINO-ACID AMINOTRANSFERASE"/>
    <property type="match status" value="1"/>
</dbReference>
<evidence type="ECO:0000256" key="1">
    <source>
        <dbReference type="ARBA" id="ARBA00001933"/>
    </source>
</evidence>
<dbReference type="Pfam" id="PF01063">
    <property type="entry name" value="Aminotran_4"/>
    <property type="match status" value="1"/>
</dbReference>
<evidence type="ECO:0000256" key="5">
    <source>
        <dbReference type="RuleBase" id="RU004516"/>
    </source>
</evidence>
<sequence>MTFDPSGLTAYVNGEYVDATKASVSIFDHGFLYGDGVFEGMRVFDGGLFRANLHLDRIERSARTIGLPLPVPKDELLNIIGEVVRRSELQDAHVRPIIARGFGGPGIDPRNCPEPTLIVSAYPFPPFLGNDPIKLFTSAVVRKAPRSLGAHVKSLNYLDAIVAKQQAGELGMHDAVMLDHLGAVAECTGANLFIVVGDTLVTPTTRAALPGITRRTVLEIAREEGIAAEERDVWPAELHCCDGAFVCGSGAGVVPIGSFDGRPVVQPTHPIITRIQDAYKARTRDAAYRTELYIAVS</sequence>
<dbReference type="GO" id="GO:0008483">
    <property type="term" value="F:transaminase activity"/>
    <property type="evidence" value="ECO:0007669"/>
    <property type="project" value="UniProtKB-KW"/>
</dbReference>
<dbReference type="FunFam" id="3.20.10.10:FF:000002">
    <property type="entry name" value="D-alanine aminotransferase"/>
    <property type="match status" value="1"/>
</dbReference>
<evidence type="ECO:0000256" key="3">
    <source>
        <dbReference type="ARBA" id="ARBA00022898"/>
    </source>
</evidence>
<organism evidence="6 7">
    <name type="scientific">Solirubrobacter ginsenosidimutans</name>
    <dbReference type="NCBI Taxonomy" id="490573"/>
    <lineage>
        <taxon>Bacteria</taxon>
        <taxon>Bacillati</taxon>
        <taxon>Actinomycetota</taxon>
        <taxon>Thermoleophilia</taxon>
        <taxon>Solirubrobacterales</taxon>
        <taxon>Solirubrobacteraceae</taxon>
        <taxon>Solirubrobacter</taxon>
    </lineage>
</organism>
<proteinExistence type="inferred from homology"/>
<dbReference type="Gene3D" id="3.20.10.10">
    <property type="entry name" value="D-amino Acid Aminotransferase, subunit A, domain 2"/>
    <property type="match status" value="1"/>
</dbReference>
<dbReference type="GO" id="GO:0046394">
    <property type="term" value="P:carboxylic acid biosynthetic process"/>
    <property type="evidence" value="ECO:0007669"/>
    <property type="project" value="UniProtKB-ARBA"/>
</dbReference>
<evidence type="ECO:0000313" key="7">
    <source>
        <dbReference type="Proteomes" id="UP001149140"/>
    </source>
</evidence>
<dbReference type="CDD" id="cd00449">
    <property type="entry name" value="PLPDE_IV"/>
    <property type="match status" value="1"/>
</dbReference>
<dbReference type="InterPro" id="IPR043132">
    <property type="entry name" value="BCAT-like_C"/>
</dbReference>
<comment type="similarity">
    <text evidence="2 4">Belongs to the class-IV pyridoxal-phosphate-dependent aminotransferase family.</text>
</comment>
<name>A0A9X3MS50_9ACTN</name>
<keyword evidence="7" id="KW-1185">Reference proteome</keyword>
<dbReference type="Gene3D" id="3.30.470.10">
    <property type="match status" value="1"/>
</dbReference>
<evidence type="ECO:0000256" key="2">
    <source>
        <dbReference type="ARBA" id="ARBA00009320"/>
    </source>
</evidence>
<dbReference type="PROSITE" id="PS00770">
    <property type="entry name" value="AA_TRANSFER_CLASS_4"/>
    <property type="match status" value="1"/>
</dbReference>
<comment type="cofactor">
    <cofactor evidence="1 5">
        <name>pyridoxal 5'-phosphate</name>
        <dbReference type="ChEBI" id="CHEBI:597326"/>
    </cofactor>
</comment>
<dbReference type="GO" id="GO:0005829">
    <property type="term" value="C:cytosol"/>
    <property type="evidence" value="ECO:0007669"/>
    <property type="project" value="TreeGrafter"/>
</dbReference>
<accession>A0A9X3MS50</accession>
<dbReference type="InterPro" id="IPR050571">
    <property type="entry name" value="Class-IV_PLP-Dep_Aminotrnsfr"/>
</dbReference>
<keyword evidence="6" id="KW-0032">Aminotransferase</keyword>
<protein>
    <submittedName>
        <fullName evidence="6">Aminotransferase class IV</fullName>
    </submittedName>
</protein>